<dbReference type="EMBL" id="PKJS01000009">
    <property type="protein sequence ID" value="PKZ68584.1"/>
    <property type="molecule type" value="Genomic_DNA"/>
</dbReference>
<dbReference type="Proteomes" id="UP000234914">
    <property type="component" value="Unassembled WGS sequence"/>
</dbReference>
<evidence type="ECO:0000313" key="8">
    <source>
        <dbReference type="EMBL" id="STY96311.1"/>
    </source>
</evidence>
<evidence type="ECO:0000256" key="1">
    <source>
        <dbReference type="ARBA" id="ARBA00004651"/>
    </source>
</evidence>
<evidence type="ECO:0000256" key="5">
    <source>
        <dbReference type="ARBA" id="ARBA00023136"/>
    </source>
</evidence>
<evidence type="ECO:0000256" key="4">
    <source>
        <dbReference type="ARBA" id="ARBA00022989"/>
    </source>
</evidence>
<keyword evidence="3 6" id="KW-0812">Transmembrane</keyword>
<feature type="transmembrane region" description="Helical" evidence="6">
    <location>
        <begin position="111"/>
        <end position="129"/>
    </location>
</feature>
<protein>
    <submittedName>
        <fullName evidence="8">F0F1 ATP synthase subunit I</fullName>
    </submittedName>
</protein>
<dbReference type="Pfam" id="PF03899">
    <property type="entry name" value="ATP-synt_I"/>
    <property type="match status" value="1"/>
</dbReference>
<sequence>MSKPAKPFDPQSIQQSINKQSWLILGLVAIGIAWDVWQGNSQYMVSKNLLAGSVLGWVSQIIFAKISLSKSGYQQRRQIVHRFYQAHMVKWLLTIVGFALIFLLLKPLNAIAVFAGYLILQMSYLIITYRNPW</sequence>
<feature type="transmembrane region" description="Helical" evidence="6">
    <location>
        <begin position="49"/>
        <end position="68"/>
    </location>
</feature>
<proteinExistence type="predicted"/>
<keyword evidence="2" id="KW-1003">Cell membrane</keyword>
<evidence type="ECO:0000313" key="10">
    <source>
        <dbReference type="Proteomes" id="UP000255230"/>
    </source>
</evidence>
<feature type="transmembrane region" description="Helical" evidence="6">
    <location>
        <begin position="21"/>
        <end position="37"/>
    </location>
</feature>
<feature type="transmembrane region" description="Helical" evidence="6">
    <location>
        <begin position="88"/>
        <end position="105"/>
    </location>
</feature>
<dbReference type="Proteomes" id="UP000255230">
    <property type="component" value="Unassembled WGS sequence"/>
</dbReference>
<accession>A0A0X8K6Q3</accession>
<evidence type="ECO:0000256" key="3">
    <source>
        <dbReference type="ARBA" id="ARBA00022692"/>
    </source>
</evidence>
<dbReference type="InterPro" id="IPR005598">
    <property type="entry name" value="ATP_synth_I"/>
</dbReference>
<dbReference type="KEGG" id="mos:AXE82_06960"/>
<name>A0A0X8K6Q3_FAUOS</name>
<organism evidence="7 9">
    <name type="scientific">Faucicola osloensis</name>
    <name type="common">Moraxella osloensis</name>
    <dbReference type="NCBI Taxonomy" id="34062"/>
    <lineage>
        <taxon>Bacteria</taxon>
        <taxon>Pseudomonadati</taxon>
        <taxon>Pseudomonadota</taxon>
        <taxon>Gammaproteobacteria</taxon>
        <taxon>Moraxellales</taxon>
        <taxon>Moraxellaceae</taxon>
        <taxon>Faucicola</taxon>
    </lineage>
</organism>
<dbReference type="GO" id="GO:0005886">
    <property type="term" value="C:plasma membrane"/>
    <property type="evidence" value="ECO:0007669"/>
    <property type="project" value="UniProtKB-SubCell"/>
</dbReference>
<keyword evidence="5 6" id="KW-0472">Membrane</keyword>
<gene>
    <name evidence="7" type="ORF">CYJ96_08150</name>
    <name evidence="8" type="ORF">NCTC10465_00060</name>
</gene>
<dbReference type="EMBL" id="UGPY01000001">
    <property type="protein sequence ID" value="STY96311.1"/>
    <property type="molecule type" value="Genomic_DNA"/>
</dbReference>
<dbReference type="RefSeq" id="WP_062332974.1">
    <property type="nucleotide sequence ID" value="NZ_CBCRZU010000004.1"/>
</dbReference>
<evidence type="ECO:0000313" key="7">
    <source>
        <dbReference type="EMBL" id="PKZ68584.1"/>
    </source>
</evidence>
<comment type="subcellular location">
    <subcellularLocation>
        <location evidence="1">Cell membrane</location>
        <topology evidence="1">Multi-pass membrane protein</topology>
    </subcellularLocation>
</comment>
<dbReference type="AlphaFoldDB" id="A0A0X8K6Q3"/>
<dbReference type="GeneID" id="35779007"/>
<keyword evidence="10" id="KW-1185">Reference proteome</keyword>
<keyword evidence="4 6" id="KW-1133">Transmembrane helix</keyword>
<evidence type="ECO:0000256" key="6">
    <source>
        <dbReference type="SAM" id="Phobius"/>
    </source>
</evidence>
<reference evidence="7 9" key="1">
    <citation type="submission" date="2017-12" db="EMBL/GenBank/DDBJ databases">
        <title>Phylogenetic diversity of female urinary microbiome.</title>
        <authorList>
            <person name="Thomas-White K."/>
            <person name="Wolfe A.J."/>
        </authorList>
    </citation>
    <scope>NUCLEOTIDE SEQUENCE [LARGE SCALE GENOMIC DNA]</scope>
    <source>
        <strain evidence="7 9">UMB0416</strain>
    </source>
</reference>
<evidence type="ECO:0000313" key="9">
    <source>
        <dbReference type="Proteomes" id="UP000234914"/>
    </source>
</evidence>
<evidence type="ECO:0000256" key="2">
    <source>
        <dbReference type="ARBA" id="ARBA00022475"/>
    </source>
</evidence>
<reference evidence="8 10" key="2">
    <citation type="submission" date="2018-06" db="EMBL/GenBank/DDBJ databases">
        <authorList>
            <consortium name="Pathogen Informatics"/>
            <person name="Doyle S."/>
        </authorList>
    </citation>
    <scope>NUCLEOTIDE SEQUENCE [LARGE SCALE GENOMIC DNA]</scope>
    <source>
        <strain evidence="8 10">NCTC10465</strain>
    </source>
</reference>